<accession>A0A9J5YH88</accession>
<protein>
    <submittedName>
        <fullName evidence="2">Uncharacterized protein</fullName>
    </submittedName>
</protein>
<comment type="caution">
    <text evidence="2">The sequence shown here is derived from an EMBL/GenBank/DDBJ whole genome shotgun (WGS) entry which is preliminary data.</text>
</comment>
<evidence type="ECO:0000256" key="1">
    <source>
        <dbReference type="SAM" id="MobiDB-lite"/>
    </source>
</evidence>
<organism evidence="2 3">
    <name type="scientific">Solanum commersonii</name>
    <name type="common">Commerson's wild potato</name>
    <name type="synonym">Commerson's nightshade</name>
    <dbReference type="NCBI Taxonomy" id="4109"/>
    <lineage>
        <taxon>Eukaryota</taxon>
        <taxon>Viridiplantae</taxon>
        <taxon>Streptophyta</taxon>
        <taxon>Embryophyta</taxon>
        <taxon>Tracheophyta</taxon>
        <taxon>Spermatophyta</taxon>
        <taxon>Magnoliopsida</taxon>
        <taxon>eudicotyledons</taxon>
        <taxon>Gunneridae</taxon>
        <taxon>Pentapetalae</taxon>
        <taxon>asterids</taxon>
        <taxon>lamiids</taxon>
        <taxon>Solanales</taxon>
        <taxon>Solanaceae</taxon>
        <taxon>Solanoideae</taxon>
        <taxon>Solaneae</taxon>
        <taxon>Solanum</taxon>
    </lineage>
</organism>
<feature type="region of interest" description="Disordered" evidence="1">
    <location>
        <begin position="1"/>
        <end position="22"/>
    </location>
</feature>
<name>A0A9J5YH88_SOLCO</name>
<evidence type="ECO:0000313" key="3">
    <source>
        <dbReference type="Proteomes" id="UP000824120"/>
    </source>
</evidence>
<dbReference type="Proteomes" id="UP000824120">
    <property type="component" value="Chromosome 6"/>
</dbReference>
<proteinExistence type="predicted"/>
<keyword evidence="3" id="KW-1185">Reference proteome</keyword>
<reference evidence="2 3" key="1">
    <citation type="submission" date="2020-09" db="EMBL/GenBank/DDBJ databases">
        <title>De no assembly of potato wild relative species, Solanum commersonii.</title>
        <authorList>
            <person name="Cho K."/>
        </authorList>
    </citation>
    <scope>NUCLEOTIDE SEQUENCE [LARGE SCALE GENOMIC DNA]</scope>
    <source>
        <strain evidence="2">LZ3.2</strain>
        <tissue evidence="2">Leaf</tissue>
    </source>
</reference>
<sequence length="126" mass="13732">MASMSRAQPPVGPTTCPVPKDNAHKKVTKKDVCFIATIVVDGVNVFHQDMLGNIKIVVLAIEIGRNRQENQSNVDKHVLRDAHAKVTKKDVCFIATIVVDGANVFHQVMLGKIKGVVLATTIGRHK</sequence>
<dbReference type="AlphaFoldDB" id="A0A9J5YH88"/>
<evidence type="ECO:0000313" key="2">
    <source>
        <dbReference type="EMBL" id="KAG5598366.1"/>
    </source>
</evidence>
<dbReference type="EMBL" id="JACXVP010000006">
    <property type="protein sequence ID" value="KAG5598366.1"/>
    <property type="molecule type" value="Genomic_DNA"/>
</dbReference>
<gene>
    <name evidence="2" type="ORF">H5410_029736</name>
</gene>